<evidence type="ECO:0000313" key="2">
    <source>
        <dbReference type="EMBL" id="KAG5542067.1"/>
    </source>
</evidence>
<sequence>MASTKKSSSTSPMKSSICVVFVVLLLVMGTRFPGVHCRALPAQKSATSTAEQVEGDESMATAKTFDVSSRNSSSSSSSSSSARGFISFNLASGPSKKGPGH</sequence>
<protein>
    <submittedName>
        <fullName evidence="2">Uncharacterized protein</fullName>
    </submittedName>
</protein>
<evidence type="ECO:0000256" key="1">
    <source>
        <dbReference type="SAM" id="MobiDB-lite"/>
    </source>
</evidence>
<feature type="compositionally biased region" description="Low complexity" evidence="1">
    <location>
        <begin position="68"/>
        <end position="81"/>
    </location>
</feature>
<comment type="caution">
    <text evidence="2">The sequence shown here is derived from an EMBL/GenBank/DDBJ whole genome shotgun (WGS) entry which is preliminary data.</text>
</comment>
<evidence type="ECO:0000313" key="3">
    <source>
        <dbReference type="Proteomes" id="UP000823749"/>
    </source>
</evidence>
<gene>
    <name evidence="2" type="ORF">RHGRI_021799</name>
</gene>
<dbReference type="EMBL" id="JACTNZ010000007">
    <property type="protein sequence ID" value="KAG5542067.1"/>
    <property type="molecule type" value="Genomic_DNA"/>
</dbReference>
<accession>A0AAV6JLS1</accession>
<name>A0AAV6JLS1_9ERIC</name>
<proteinExistence type="predicted"/>
<dbReference type="AlphaFoldDB" id="A0AAV6JLS1"/>
<dbReference type="Proteomes" id="UP000823749">
    <property type="component" value="Chromosome 7"/>
</dbReference>
<reference evidence="2" key="1">
    <citation type="submission" date="2020-08" db="EMBL/GenBank/DDBJ databases">
        <title>Plant Genome Project.</title>
        <authorList>
            <person name="Zhang R.-G."/>
        </authorList>
    </citation>
    <scope>NUCLEOTIDE SEQUENCE</scope>
    <source>
        <strain evidence="2">WSP0</strain>
        <tissue evidence="2">Leaf</tissue>
    </source>
</reference>
<keyword evidence="3" id="KW-1185">Reference proteome</keyword>
<organism evidence="2 3">
    <name type="scientific">Rhododendron griersonianum</name>
    <dbReference type="NCBI Taxonomy" id="479676"/>
    <lineage>
        <taxon>Eukaryota</taxon>
        <taxon>Viridiplantae</taxon>
        <taxon>Streptophyta</taxon>
        <taxon>Embryophyta</taxon>
        <taxon>Tracheophyta</taxon>
        <taxon>Spermatophyta</taxon>
        <taxon>Magnoliopsida</taxon>
        <taxon>eudicotyledons</taxon>
        <taxon>Gunneridae</taxon>
        <taxon>Pentapetalae</taxon>
        <taxon>asterids</taxon>
        <taxon>Ericales</taxon>
        <taxon>Ericaceae</taxon>
        <taxon>Ericoideae</taxon>
        <taxon>Rhodoreae</taxon>
        <taxon>Rhododendron</taxon>
    </lineage>
</organism>
<feature type="region of interest" description="Disordered" evidence="1">
    <location>
        <begin position="43"/>
        <end position="82"/>
    </location>
</feature>